<dbReference type="Pfam" id="PF10646">
    <property type="entry name" value="Germane"/>
    <property type="match status" value="1"/>
</dbReference>
<feature type="domain" description="GerMN" evidence="1">
    <location>
        <begin position="81"/>
        <end position="168"/>
    </location>
</feature>
<organism evidence="2 3">
    <name type="scientific">Clostridium niameyense</name>
    <dbReference type="NCBI Taxonomy" id="1622073"/>
    <lineage>
        <taxon>Bacteria</taxon>
        <taxon>Bacillati</taxon>
        <taxon>Bacillota</taxon>
        <taxon>Clostridia</taxon>
        <taxon>Eubacteriales</taxon>
        <taxon>Clostridiaceae</taxon>
        <taxon>Clostridium</taxon>
    </lineage>
</organism>
<reference evidence="2 3" key="1">
    <citation type="submission" date="2019-04" db="EMBL/GenBank/DDBJ databases">
        <title>Genome sequencing of Clostridium botulinum Groups I-IV and Clostridium butyricum.</title>
        <authorList>
            <person name="Brunt J."/>
            <person name="Van Vliet A.H.M."/>
            <person name="Stringer S.C."/>
            <person name="Carter A.T."/>
            <person name="Peck M.W."/>
        </authorList>
    </citation>
    <scope>NUCLEOTIDE SEQUENCE [LARGE SCALE GENOMIC DNA]</scope>
    <source>
        <strain evidence="2 3">IFR 18/094</strain>
    </source>
</reference>
<dbReference type="InterPro" id="IPR019606">
    <property type="entry name" value="GerMN"/>
</dbReference>
<evidence type="ECO:0000313" key="2">
    <source>
        <dbReference type="EMBL" id="NEZ47651.1"/>
    </source>
</evidence>
<sequence length="192" mass="22325">MKKYIKLITFSLLVLCFLLFIGCEKKDNLTVNNKDKIKKIVFDNEKNNNIELELYFDSSNDENNSKMVKEERILKKDEVIAEMIIQELIKGPSVNSSLKPIFPKKTRLLSFSIKDNIAYVNLSKEAYYNMTEAREEAYLKSIIWSLTEISSIQKVQILIDNKSMSNISKNFDLSKPLGRDDITNAKRKDKRN</sequence>
<dbReference type="SMART" id="SM00909">
    <property type="entry name" value="Germane"/>
    <property type="match status" value="1"/>
</dbReference>
<dbReference type="EMBL" id="SXDP01000010">
    <property type="protein sequence ID" value="NEZ47651.1"/>
    <property type="molecule type" value="Genomic_DNA"/>
</dbReference>
<proteinExistence type="predicted"/>
<name>A0A6M0RBG5_9CLOT</name>
<dbReference type="OrthoDB" id="1935495at2"/>
<dbReference type="PROSITE" id="PS51257">
    <property type="entry name" value="PROKAR_LIPOPROTEIN"/>
    <property type="match status" value="1"/>
</dbReference>
<comment type="caution">
    <text evidence="2">The sequence shown here is derived from an EMBL/GenBank/DDBJ whole genome shotgun (WGS) entry which is preliminary data.</text>
</comment>
<dbReference type="Proteomes" id="UP000473885">
    <property type="component" value="Unassembled WGS sequence"/>
</dbReference>
<dbReference type="AlphaFoldDB" id="A0A6M0RBG5"/>
<evidence type="ECO:0000313" key="3">
    <source>
        <dbReference type="Proteomes" id="UP000473885"/>
    </source>
</evidence>
<accession>A0A6M0RBG5</accession>
<protein>
    <submittedName>
        <fullName evidence="2">GerMN domain-containing protein</fullName>
    </submittedName>
</protein>
<evidence type="ECO:0000259" key="1">
    <source>
        <dbReference type="SMART" id="SM00909"/>
    </source>
</evidence>
<dbReference type="RefSeq" id="WP_050606266.1">
    <property type="nucleotide sequence ID" value="NZ_CABKUB010000005.1"/>
</dbReference>
<gene>
    <name evidence="2" type="ORF">FDF74_10675</name>
</gene>
<keyword evidence="3" id="KW-1185">Reference proteome</keyword>